<dbReference type="SUPFAM" id="SSF55961">
    <property type="entry name" value="Bet v1-like"/>
    <property type="match status" value="1"/>
</dbReference>
<organism evidence="2 3">
    <name type="scientific">Natrarchaeobius chitinivorans</name>
    <dbReference type="NCBI Taxonomy" id="1679083"/>
    <lineage>
        <taxon>Archaea</taxon>
        <taxon>Methanobacteriati</taxon>
        <taxon>Methanobacteriota</taxon>
        <taxon>Stenosarchaea group</taxon>
        <taxon>Halobacteria</taxon>
        <taxon>Halobacteriales</taxon>
        <taxon>Natrialbaceae</taxon>
        <taxon>Natrarchaeobius</taxon>
    </lineage>
</organism>
<dbReference type="InterPro" id="IPR005031">
    <property type="entry name" value="COQ10_START"/>
</dbReference>
<keyword evidence="3" id="KW-1185">Reference proteome</keyword>
<dbReference type="OrthoDB" id="10357at2157"/>
<evidence type="ECO:0000259" key="1">
    <source>
        <dbReference type="Pfam" id="PF03364"/>
    </source>
</evidence>
<dbReference type="Proteomes" id="UP000282323">
    <property type="component" value="Unassembled WGS sequence"/>
</dbReference>
<dbReference type="CDD" id="cd07820">
    <property type="entry name" value="SRPBCC_3"/>
    <property type="match status" value="1"/>
</dbReference>
<name>A0A3N6MDP8_NATCH</name>
<evidence type="ECO:0000313" key="3">
    <source>
        <dbReference type="Proteomes" id="UP000282323"/>
    </source>
</evidence>
<dbReference type="Gene3D" id="3.30.530.20">
    <property type="match status" value="1"/>
</dbReference>
<sequence>MATYERRTTVDAPLEDVWTFYSRASGLEAVTPAWMGLRIESVVGPDGKHRSGELEAGSEVSVSTRPFGIGPRQYWSSEITELDRKGERAYFRDRMVHGPFDRWVHTHSFFADGDRTIVHDHVEYELPLGPLSEVASIFSWIGFEAMFWERHRKTKALIEGASRPRRTANAAHETR</sequence>
<protein>
    <submittedName>
        <fullName evidence="2">Cyclase</fullName>
    </submittedName>
</protein>
<feature type="domain" description="Coenzyme Q-binding protein COQ10 START" evidence="1">
    <location>
        <begin position="10"/>
        <end position="131"/>
    </location>
</feature>
<accession>A0A3N6MDP8</accession>
<dbReference type="InterPro" id="IPR023393">
    <property type="entry name" value="START-like_dom_sf"/>
</dbReference>
<evidence type="ECO:0000313" key="2">
    <source>
        <dbReference type="EMBL" id="RQG91936.1"/>
    </source>
</evidence>
<gene>
    <name evidence="2" type="ORF">EA473_18040</name>
</gene>
<dbReference type="Pfam" id="PF03364">
    <property type="entry name" value="Polyketide_cyc"/>
    <property type="match status" value="1"/>
</dbReference>
<proteinExistence type="predicted"/>
<dbReference type="AlphaFoldDB" id="A0A3N6MDP8"/>
<comment type="caution">
    <text evidence="2">The sequence shown here is derived from an EMBL/GenBank/DDBJ whole genome shotgun (WGS) entry which is preliminary data.</text>
</comment>
<reference evidence="2 3" key="1">
    <citation type="submission" date="2018-10" db="EMBL/GenBank/DDBJ databases">
        <title>Natrarchaeobius chitinivorans gen. nov., sp. nov., and Natrarchaeobius haloalkaliphilus sp. nov., alkaliphilic, chitin-utilizing haloarchaea from hypersaline alkaline lakes.</title>
        <authorList>
            <person name="Sorokin D.Y."/>
            <person name="Elcheninov A.G."/>
            <person name="Kostrikina N.A."/>
            <person name="Bale N.J."/>
            <person name="Sinninghe Damste J.S."/>
            <person name="Khijniak T.V."/>
            <person name="Kublanov I.V."/>
            <person name="Toshchakov S.V."/>
        </authorList>
    </citation>
    <scope>NUCLEOTIDE SEQUENCE [LARGE SCALE GENOMIC DNA]</scope>
    <source>
        <strain evidence="2 3">AArcht4T</strain>
    </source>
</reference>
<dbReference type="RefSeq" id="WP_124196976.1">
    <property type="nucleotide sequence ID" value="NZ_REGA01000019.1"/>
</dbReference>
<dbReference type="EMBL" id="REGA01000019">
    <property type="protein sequence ID" value="RQG91936.1"/>
    <property type="molecule type" value="Genomic_DNA"/>
</dbReference>